<reference evidence="1 2" key="1">
    <citation type="submission" date="2016-10" db="EMBL/GenBank/DDBJ databases">
        <title>Chromobacterium muskegensis sp. nov., an insecticidal bacterium isolated from Sphagnum bogs.</title>
        <authorList>
            <person name="Sparks M.E."/>
            <person name="Blackburn M.B."/>
            <person name="Gundersen-Rindal D.E."/>
            <person name="Mitchell A."/>
            <person name="Farrar R."/>
            <person name="Kuhar D."/>
        </authorList>
    </citation>
    <scope>NUCLEOTIDE SEQUENCE [LARGE SCALE GENOMIC DNA]</scope>
    <source>
        <strain evidence="1 2">21-1</strain>
    </source>
</reference>
<accession>A0A1D9LMP1</accession>
<dbReference type="AlphaFoldDB" id="A0A1D9LMP1"/>
<dbReference type="PANTHER" id="PTHR43224:SF1">
    <property type="entry name" value="AMIDINOTRANSFERASE"/>
    <property type="match status" value="1"/>
</dbReference>
<name>A0A1D9LMP1_9NEIS</name>
<dbReference type="NCBIfam" id="NF046062">
    <property type="entry name" value="citrull_CtlX"/>
    <property type="match status" value="1"/>
</dbReference>
<proteinExistence type="predicted"/>
<dbReference type="Proteomes" id="UP000178776">
    <property type="component" value="Chromosome"/>
</dbReference>
<evidence type="ECO:0000313" key="1">
    <source>
        <dbReference type="EMBL" id="AOZ52519.1"/>
    </source>
</evidence>
<dbReference type="PIRSF" id="PIRSF028188">
    <property type="entry name" value="Amdntrnsf_FN0238"/>
    <property type="match status" value="1"/>
</dbReference>
<dbReference type="GeneID" id="68843982"/>
<dbReference type="RefSeq" id="WP_070981487.1">
    <property type="nucleotide sequence ID" value="NZ_CP017707.1"/>
</dbReference>
<evidence type="ECO:0000313" key="2">
    <source>
        <dbReference type="Proteomes" id="UP000178776"/>
    </source>
</evidence>
<organism evidence="1 2">
    <name type="scientific">Chromobacterium vaccinii</name>
    <dbReference type="NCBI Taxonomy" id="1108595"/>
    <lineage>
        <taxon>Bacteria</taxon>
        <taxon>Pseudomonadati</taxon>
        <taxon>Pseudomonadota</taxon>
        <taxon>Betaproteobacteria</taxon>
        <taxon>Neisseriales</taxon>
        <taxon>Chromobacteriaceae</taxon>
        <taxon>Chromobacterium</taxon>
    </lineage>
</organism>
<gene>
    <name evidence="1" type="ORF">BKX93_22565</name>
</gene>
<dbReference type="GO" id="GO:0016740">
    <property type="term" value="F:transferase activity"/>
    <property type="evidence" value="ECO:0007669"/>
    <property type="project" value="UniProtKB-KW"/>
</dbReference>
<dbReference type="InterPro" id="IPR014541">
    <property type="entry name" value="Amdntrnsf_FN0238"/>
</dbReference>
<sequence>MQTTSDVLMIRPVRFLSNPQTTASNAFQNRERDAAEAQRAALAEFDAYVDALRDCGVNVLVVDDTHEPHTPDSIFPNNWLSLHADGRALIYPMEAENRRQERRQDILDAIGKQFDLRRAIDLSPFERDGHYHEGTGSMVFDHSARIAYVCRSTRSSERVMEAVEREIGYRPFWFGAADRAGKPIFHTNVMMSVGRALAVVCLESVADAGERRALRHSLQQGGKRVVDIGYRQLECFAGNMLELSAADGAPVFALSRQAWAALTAEQQGLLSSEARIALAPIDTIERLGGGGARCMVAEIFLPRRSVAQP</sequence>
<keyword evidence="1" id="KW-0808">Transferase</keyword>
<dbReference type="KEGG" id="cvc:BKX93_22565"/>
<protein>
    <submittedName>
        <fullName evidence="1">Amidinotransferase</fullName>
    </submittedName>
</protein>
<dbReference type="Pfam" id="PF19420">
    <property type="entry name" value="DDAH_eukar"/>
    <property type="match status" value="1"/>
</dbReference>
<dbReference type="PANTHER" id="PTHR43224">
    <property type="entry name" value="AMIDINOTRANSFERASE"/>
    <property type="match status" value="1"/>
</dbReference>
<dbReference type="SUPFAM" id="SSF55909">
    <property type="entry name" value="Pentein"/>
    <property type="match status" value="1"/>
</dbReference>
<dbReference type="EMBL" id="CP017707">
    <property type="protein sequence ID" value="AOZ52519.1"/>
    <property type="molecule type" value="Genomic_DNA"/>
</dbReference>
<dbReference type="Gene3D" id="3.75.10.10">
    <property type="entry name" value="L-arginine/glycine Amidinotransferase, Chain A"/>
    <property type="match status" value="1"/>
</dbReference>